<evidence type="ECO:0000313" key="6">
    <source>
        <dbReference type="Proteomes" id="UP000035740"/>
    </source>
</evidence>
<comment type="similarity">
    <text evidence="1">Belongs to the eukaryotic ribosomal protein eL14 family.</text>
</comment>
<dbReference type="EMBL" id="KQ122653">
    <property type="protein sequence ID" value="KMS64783.1"/>
    <property type="molecule type" value="Genomic_DNA"/>
</dbReference>
<organism evidence="5 6">
    <name type="scientific">Beta vulgaris subsp. vulgaris</name>
    <name type="common">Beet</name>
    <dbReference type="NCBI Taxonomy" id="3555"/>
    <lineage>
        <taxon>Eukaryota</taxon>
        <taxon>Viridiplantae</taxon>
        <taxon>Streptophyta</taxon>
        <taxon>Embryophyta</taxon>
        <taxon>Tracheophyta</taxon>
        <taxon>Spermatophyta</taxon>
        <taxon>Magnoliopsida</taxon>
        <taxon>eudicotyledons</taxon>
        <taxon>Gunneridae</taxon>
        <taxon>Pentapetalae</taxon>
        <taxon>Caryophyllales</taxon>
        <taxon>Chenopodiaceae</taxon>
        <taxon>Betoideae</taxon>
        <taxon>Beta</taxon>
    </lineage>
</organism>
<keyword evidence="6" id="KW-1185">Reference proteome</keyword>
<dbReference type="OrthoDB" id="1875589at2759"/>
<dbReference type="GO" id="GO:0042273">
    <property type="term" value="P:ribosomal large subunit biogenesis"/>
    <property type="evidence" value="ECO:0007669"/>
    <property type="project" value="TreeGrafter"/>
</dbReference>
<proteinExistence type="inferred from homology"/>
<protein>
    <recommendedName>
        <fullName evidence="4">Large ribosomal subunit protein eL14 domain-containing protein</fullName>
    </recommendedName>
</protein>
<dbReference type="PANTHER" id="PTHR11127">
    <property type="entry name" value="60S RIBOSOMAL PROTEIN L14"/>
    <property type="match status" value="1"/>
</dbReference>
<evidence type="ECO:0000256" key="3">
    <source>
        <dbReference type="ARBA" id="ARBA00023274"/>
    </source>
</evidence>
<dbReference type="GO" id="GO:0022625">
    <property type="term" value="C:cytosolic large ribosomal subunit"/>
    <property type="evidence" value="ECO:0007669"/>
    <property type="project" value="TreeGrafter"/>
</dbReference>
<dbReference type="PANTHER" id="PTHR11127:SF2">
    <property type="entry name" value="LARGE RIBOSOMAL SUBUNIT PROTEIN EL14"/>
    <property type="match status" value="1"/>
</dbReference>
<gene>
    <name evidence="5" type="ORF">BVRB_042710</name>
</gene>
<dbReference type="Gene3D" id="6.10.250.2270">
    <property type="match status" value="1"/>
</dbReference>
<dbReference type="CDD" id="cd23702">
    <property type="entry name" value="eL14"/>
    <property type="match status" value="1"/>
</dbReference>
<sequence length="133" mass="15319">MVFNKFVEIGRVVFINYGPDYGKLAVIIDVVDQNRALVDGPSVNRHQLVFKRMTLTPLKMSISRCPRRGTLLKAWEKDEVESKWSSTSFAKKIAKQQSRASLTDFGRFQVLMARKQKAFQLKKELSQLKKAKQ</sequence>
<dbReference type="InterPro" id="IPR039660">
    <property type="entry name" value="Ribosomal_eL14"/>
</dbReference>
<dbReference type="InterPro" id="IPR014722">
    <property type="entry name" value="Rib_uL2_dom2"/>
</dbReference>
<dbReference type="GO" id="GO:0003735">
    <property type="term" value="F:structural constituent of ribosome"/>
    <property type="evidence" value="ECO:0007669"/>
    <property type="project" value="InterPro"/>
</dbReference>
<dbReference type="SUPFAM" id="SSF50104">
    <property type="entry name" value="Translation proteins SH3-like domain"/>
    <property type="match status" value="1"/>
</dbReference>
<evidence type="ECO:0000256" key="2">
    <source>
        <dbReference type="ARBA" id="ARBA00022980"/>
    </source>
</evidence>
<evidence type="ECO:0000256" key="1">
    <source>
        <dbReference type="ARBA" id="ARBA00006592"/>
    </source>
</evidence>
<dbReference type="InterPro" id="IPR002784">
    <property type="entry name" value="Ribosomal_eL14_dom"/>
</dbReference>
<dbReference type="GO" id="GO:0003723">
    <property type="term" value="F:RNA binding"/>
    <property type="evidence" value="ECO:0007669"/>
    <property type="project" value="InterPro"/>
</dbReference>
<evidence type="ECO:0000313" key="5">
    <source>
        <dbReference type="EMBL" id="KMS64783.1"/>
    </source>
</evidence>
<reference evidence="5 6" key="1">
    <citation type="journal article" date="2014" name="Nature">
        <title>The genome of the recently domesticated crop plant sugar beet (Beta vulgaris).</title>
        <authorList>
            <person name="Dohm J.C."/>
            <person name="Minoche A.E."/>
            <person name="Holtgrawe D."/>
            <person name="Capella-Gutierrez S."/>
            <person name="Zakrzewski F."/>
            <person name="Tafer H."/>
            <person name="Rupp O."/>
            <person name="Sorensen T.R."/>
            <person name="Stracke R."/>
            <person name="Reinhardt R."/>
            <person name="Goesmann A."/>
            <person name="Kraft T."/>
            <person name="Schulz B."/>
            <person name="Stadler P.F."/>
            <person name="Schmidt T."/>
            <person name="Gabaldon T."/>
            <person name="Lehrach H."/>
            <person name="Weisshaar B."/>
            <person name="Himmelbauer H."/>
        </authorList>
    </citation>
    <scope>NUCLEOTIDE SEQUENCE [LARGE SCALE GENOMIC DNA]</scope>
    <source>
        <tissue evidence="5">Taproot</tissue>
    </source>
</reference>
<name>A0A0J7YNS5_BETVV</name>
<keyword evidence="3" id="KW-0687">Ribonucleoprotein</keyword>
<dbReference type="GO" id="GO:0006412">
    <property type="term" value="P:translation"/>
    <property type="evidence" value="ECO:0007669"/>
    <property type="project" value="InterPro"/>
</dbReference>
<dbReference type="AlphaFoldDB" id="A0A0J7YNS5"/>
<dbReference type="Gene3D" id="2.30.30.30">
    <property type="match status" value="1"/>
</dbReference>
<dbReference type="InterPro" id="IPR008991">
    <property type="entry name" value="Translation_prot_SH3-like_sf"/>
</dbReference>
<dbReference type="Proteomes" id="UP000035740">
    <property type="component" value="Unassembled WGS sequence"/>
</dbReference>
<evidence type="ECO:0000259" key="4">
    <source>
        <dbReference type="Pfam" id="PF01929"/>
    </source>
</evidence>
<dbReference type="Pfam" id="PF01929">
    <property type="entry name" value="Ribosomal_L14e"/>
    <property type="match status" value="1"/>
</dbReference>
<accession>A0A0J7YNS5</accession>
<feature type="domain" description="Large ribosomal subunit protein eL14" evidence="4">
    <location>
        <begin position="45"/>
        <end position="117"/>
    </location>
</feature>
<keyword evidence="2" id="KW-0689">Ribosomal protein</keyword>
<dbReference type="Gramene" id="KMS64783">
    <property type="protein sequence ID" value="KMS64783"/>
    <property type="gene ID" value="BVRB_042710"/>
</dbReference>